<feature type="repeat" description="ANK" evidence="3">
    <location>
        <begin position="570"/>
        <end position="595"/>
    </location>
</feature>
<comment type="caution">
    <text evidence="5">The sequence shown here is derived from an EMBL/GenBank/DDBJ whole genome shotgun (WGS) entry which is preliminary data.</text>
</comment>
<feature type="repeat" description="ANK" evidence="3">
    <location>
        <begin position="604"/>
        <end position="636"/>
    </location>
</feature>
<dbReference type="PRINTS" id="PR01415">
    <property type="entry name" value="ANKYRIN"/>
</dbReference>
<feature type="domain" description="F-box" evidence="4">
    <location>
        <begin position="47"/>
        <end position="79"/>
    </location>
</feature>
<dbReference type="Pfam" id="PF00023">
    <property type="entry name" value="Ank"/>
    <property type="match status" value="2"/>
</dbReference>
<reference evidence="5 6" key="1">
    <citation type="submission" date="2019-07" db="EMBL/GenBank/DDBJ databases">
        <title>Genomics analysis of Aphanomyces spp. identifies a new class of oomycete effector associated with host adaptation.</title>
        <authorList>
            <person name="Gaulin E."/>
        </authorList>
    </citation>
    <scope>NUCLEOTIDE SEQUENCE [LARGE SCALE GENOMIC DNA]</scope>
    <source>
        <strain evidence="5 6">ATCC 201684</strain>
    </source>
</reference>
<dbReference type="Proteomes" id="UP000481153">
    <property type="component" value="Unassembled WGS sequence"/>
</dbReference>
<dbReference type="InterPro" id="IPR001810">
    <property type="entry name" value="F-box_dom"/>
</dbReference>
<dbReference type="InterPro" id="IPR036047">
    <property type="entry name" value="F-box-like_dom_sf"/>
</dbReference>
<organism evidence="5 6">
    <name type="scientific">Aphanomyces euteiches</name>
    <dbReference type="NCBI Taxonomy" id="100861"/>
    <lineage>
        <taxon>Eukaryota</taxon>
        <taxon>Sar</taxon>
        <taxon>Stramenopiles</taxon>
        <taxon>Oomycota</taxon>
        <taxon>Saprolegniomycetes</taxon>
        <taxon>Saprolegniales</taxon>
        <taxon>Verrucalvaceae</taxon>
        <taxon>Aphanomyces</taxon>
    </lineage>
</organism>
<feature type="repeat" description="ANK" evidence="3">
    <location>
        <begin position="331"/>
        <end position="363"/>
    </location>
</feature>
<dbReference type="SUPFAM" id="SSF52047">
    <property type="entry name" value="RNI-like"/>
    <property type="match status" value="1"/>
</dbReference>
<dbReference type="PANTHER" id="PTHR24123:SF33">
    <property type="entry name" value="PROTEIN HOS4"/>
    <property type="match status" value="1"/>
</dbReference>
<evidence type="ECO:0000313" key="5">
    <source>
        <dbReference type="EMBL" id="KAF0737102.1"/>
    </source>
</evidence>
<dbReference type="InterPro" id="IPR051165">
    <property type="entry name" value="Multifunctional_ANK_Repeat"/>
</dbReference>
<evidence type="ECO:0000256" key="1">
    <source>
        <dbReference type="ARBA" id="ARBA00022737"/>
    </source>
</evidence>
<feature type="repeat" description="ANK" evidence="3">
    <location>
        <begin position="503"/>
        <end position="535"/>
    </location>
</feature>
<dbReference type="PROSITE" id="PS50088">
    <property type="entry name" value="ANK_REPEAT"/>
    <property type="match status" value="5"/>
</dbReference>
<dbReference type="Gene3D" id="1.25.40.20">
    <property type="entry name" value="Ankyrin repeat-containing domain"/>
    <property type="match status" value="4"/>
</dbReference>
<proteinExistence type="predicted"/>
<dbReference type="InterPro" id="IPR002110">
    <property type="entry name" value="Ankyrin_rpt"/>
</dbReference>
<keyword evidence="2 3" id="KW-0040">ANK repeat</keyword>
<dbReference type="AlphaFoldDB" id="A0A6G0XAE7"/>
<dbReference type="InterPro" id="IPR036770">
    <property type="entry name" value="Ankyrin_rpt-contain_sf"/>
</dbReference>
<evidence type="ECO:0000256" key="3">
    <source>
        <dbReference type="PROSITE-ProRule" id="PRU00023"/>
    </source>
</evidence>
<dbReference type="InterPro" id="IPR032675">
    <property type="entry name" value="LRR_dom_sf"/>
</dbReference>
<evidence type="ECO:0000259" key="4">
    <source>
        <dbReference type="Pfam" id="PF00646"/>
    </source>
</evidence>
<dbReference type="Pfam" id="PF12796">
    <property type="entry name" value="Ank_2"/>
    <property type="match status" value="3"/>
</dbReference>
<dbReference type="VEuPathDB" id="FungiDB:AeMF1_021118"/>
<dbReference type="PANTHER" id="PTHR24123">
    <property type="entry name" value="ANKYRIN REPEAT-CONTAINING"/>
    <property type="match status" value="1"/>
</dbReference>
<name>A0A6G0XAE7_9STRA</name>
<protein>
    <recommendedName>
        <fullName evidence="4">F-box domain-containing protein</fullName>
    </recommendedName>
</protein>
<dbReference type="PROSITE" id="PS50297">
    <property type="entry name" value="ANK_REP_REGION"/>
    <property type="match status" value="5"/>
</dbReference>
<dbReference type="EMBL" id="VJMJ01000085">
    <property type="protein sequence ID" value="KAF0737102.1"/>
    <property type="molecule type" value="Genomic_DNA"/>
</dbReference>
<sequence>MKRSFSCVENPSTEALCPSTTASPRRARLLASTTALNKLDALGEEGLIRHVFGFLNVKEHHRSKCVSSHWKAIIETLDLPRLDLSAASPLDPNTLELAFVSTLHSYADVREIDFTGQRGLSDRDLLVLTSCFWSRLERIVVDDCLAITDFGLLAILNAQSQRLHTVSFHHCKLLTGRFAQTSISGHHPSLHTLDFTDTRVGLSLVQGLEQCFPSLRAIHAAHTPAHWQMFQKQPWLDVHQEWLRCVLHPFHDAQFRLVVADFSQLKQRHAASASTSLWERTLLSHASALVDVPMDNDKMVSALLYACENDVEMLVPRLLKLGAAVNLTDKDGATPLCLAAAAGSVSNVSHLLARGACVNARTISLATPLYFASEMDWTEVVTLLLQHNATPDSKTIANTTALCVAAKNGSRSSVHQLMRHRARRPSFVKKKTTLEELMLALCLACERSHVGIVRDLLAFGLDPNTVMENGVTPLYLACQMGHKDIVQVLCGHGANPNFRRAHGGVSCLYIAAQEGKLDVVALLLQCGVDAHATMDDQSAALHIAVRMGHLDIVQLLHMTAQCNLNMQTRSGLSPLFIACEEGHNAIVDYLLSTGVVQVNLQTYNGTTPLFVACQKRHPAIVAKLCQAGADVNLAKANGTYPMDAAAMIGDAAIVATLLEFGARVGGLALHFAEKKHDDNLMALLMARFHAQWNTTHALIQATAPPPMPTSIAPCSHR</sequence>
<evidence type="ECO:0000313" key="6">
    <source>
        <dbReference type="Proteomes" id="UP000481153"/>
    </source>
</evidence>
<keyword evidence="6" id="KW-1185">Reference proteome</keyword>
<evidence type="ECO:0000256" key="2">
    <source>
        <dbReference type="ARBA" id="ARBA00023043"/>
    </source>
</evidence>
<dbReference type="Gene3D" id="3.80.10.10">
    <property type="entry name" value="Ribonuclease Inhibitor"/>
    <property type="match status" value="1"/>
</dbReference>
<dbReference type="SUPFAM" id="SSF81383">
    <property type="entry name" value="F-box domain"/>
    <property type="match status" value="1"/>
</dbReference>
<accession>A0A6G0XAE7</accession>
<keyword evidence="1" id="KW-0677">Repeat</keyword>
<gene>
    <name evidence="5" type="ORF">Ae201684_006906</name>
</gene>
<feature type="repeat" description="ANK" evidence="3">
    <location>
        <begin position="469"/>
        <end position="501"/>
    </location>
</feature>
<dbReference type="SMART" id="SM00248">
    <property type="entry name" value="ANK"/>
    <property type="match status" value="11"/>
</dbReference>
<dbReference type="SUPFAM" id="SSF48403">
    <property type="entry name" value="Ankyrin repeat"/>
    <property type="match status" value="1"/>
</dbReference>
<dbReference type="Pfam" id="PF00646">
    <property type="entry name" value="F-box"/>
    <property type="match status" value="1"/>
</dbReference>